<protein>
    <submittedName>
        <fullName evidence="2">Uncharacterized protein</fullName>
    </submittedName>
</protein>
<evidence type="ECO:0000313" key="3">
    <source>
        <dbReference type="Proteomes" id="UP000007431"/>
    </source>
</evidence>
<feature type="non-terminal residue" evidence="2">
    <location>
        <position position="226"/>
    </location>
</feature>
<dbReference type="KEGG" id="scm:SCHCO_02595116"/>
<dbReference type="VEuPathDB" id="FungiDB:SCHCODRAFT_02595116"/>
<reference evidence="2 3" key="1">
    <citation type="journal article" date="2010" name="Nat. Biotechnol.">
        <title>Genome sequence of the model mushroom Schizophyllum commune.</title>
        <authorList>
            <person name="Ohm R.A."/>
            <person name="de Jong J.F."/>
            <person name="Lugones L.G."/>
            <person name="Aerts A."/>
            <person name="Kothe E."/>
            <person name="Stajich J.E."/>
            <person name="de Vries R.P."/>
            <person name="Record E."/>
            <person name="Levasseur A."/>
            <person name="Baker S.E."/>
            <person name="Bartholomew K.A."/>
            <person name="Coutinho P.M."/>
            <person name="Erdmann S."/>
            <person name="Fowler T.J."/>
            <person name="Gathman A.C."/>
            <person name="Lombard V."/>
            <person name="Henrissat B."/>
            <person name="Knabe N."/>
            <person name="Kuees U."/>
            <person name="Lilly W.W."/>
            <person name="Lindquist E."/>
            <person name="Lucas S."/>
            <person name="Magnuson J.K."/>
            <person name="Piumi F."/>
            <person name="Raudaskoski M."/>
            <person name="Salamov A."/>
            <person name="Schmutz J."/>
            <person name="Schwarze F.W.M.R."/>
            <person name="vanKuyk P.A."/>
            <person name="Horton J.S."/>
            <person name="Grigoriev I.V."/>
            <person name="Woesten H.A.B."/>
        </authorList>
    </citation>
    <scope>NUCLEOTIDE SEQUENCE [LARGE SCALE GENOMIC DNA]</scope>
    <source>
        <strain evidence="3">H4-8 / FGSC 9210</strain>
    </source>
</reference>
<dbReference type="HOGENOM" id="CLU_1225400_0_0_1"/>
<gene>
    <name evidence="2" type="ORF">SCHCODRAFT_114978</name>
</gene>
<sequence length="226" mass="24885">MECSGLIMSYRRAHPADNDLRSVQRVFSVPAYSHSPASHSPARATHTLEPLTSDGALCGPSGKDVQQVRIVPQFDAPHVHTAKVPGHEGPRRQAPLHGHTEQAVQRPRTKPSAPILNVDAHVLEDDLVVTEQISQLVKNSGRLAQRDLATAPVGAKSADRETSERVRVRKGPSDALLEVRQRFGGLAEPHTQPNVDPWFAREFLKLCANRDEDRGLPAIYLRAIHE</sequence>
<dbReference type="GeneID" id="9588231"/>
<dbReference type="EMBL" id="GL377322">
    <property type="protein sequence ID" value="EFI91009.1"/>
    <property type="molecule type" value="Genomic_DNA"/>
</dbReference>
<accession>D8QMA8</accession>
<feature type="region of interest" description="Disordered" evidence="1">
    <location>
        <begin position="80"/>
        <end position="110"/>
    </location>
</feature>
<dbReference type="AlphaFoldDB" id="D8QMA8"/>
<organism evidence="3">
    <name type="scientific">Schizophyllum commune (strain H4-8 / FGSC 9210)</name>
    <name type="common">Split gill fungus</name>
    <dbReference type="NCBI Taxonomy" id="578458"/>
    <lineage>
        <taxon>Eukaryota</taxon>
        <taxon>Fungi</taxon>
        <taxon>Dikarya</taxon>
        <taxon>Basidiomycota</taxon>
        <taxon>Agaricomycotina</taxon>
        <taxon>Agaricomycetes</taxon>
        <taxon>Agaricomycetidae</taxon>
        <taxon>Agaricales</taxon>
        <taxon>Schizophyllaceae</taxon>
        <taxon>Schizophyllum</taxon>
    </lineage>
</organism>
<evidence type="ECO:0000256" key="1">
    <source>
        <dbReference type="SAM" id="MobiDB-lite"/>
    </source>
</evidence>
<evidence type="ECO:0000313" key="2">
    <source>
        <dbReference type="EMBL" id="EFI91009.1"/>
    </source>
</evidence>
<keyword evidence="3" id="KW-1185">Reference proteome</keyword>
<proteinExistence type="predicted"/>
<name>D8QMA8_SCHCM</name>
<dbReference type="RefSeq" id="XP_003025912.1">
    <property type="nucleotide sequence ID" value="XM_003025866.1"/>
</dbReference>
<dbReference type="Proteomes" id="UP000007431">
    <property type="component" value="Unassembled WGS sequence"/>
</dbReference>
<dbReference type="InParanoid" id="D8QMA8"/>